<sequence>MVHLNSIFVHSVIAVAATAYKLPELSGPYAVGTETLDLTDYSRLDPLAPSTPQLRELMVTIFYPTSNDTLQNGNHTFAPDFTPTAATYVDAYFGLPSGTAAEIETRSIPHAPILNKKFPILLFGHGFGGTRVIYTAQLEDLASRGWIIASIDHTYDASYVEFSDGRVVPTPYTNSSQLPGGVEGAVKVRVDDLNFVADALRNVTVLSRIPGLNSSSCRPQLHTDQIGVFGHSLGGNAAATAMANNTRFRCGANFDGTIFGSVAQTGLDRPFLQMAAQDHNQTNDASWAEFWDNLRGFRREYTVKNTVHLSFTDSPIIRDSVGDAFPAGQDAIYGSISGDRVLRIETAYIDAFFGYCLKNKPAADLDALSGIQFPEVSVGH</sequence>
<dbReference type="GeneID" id="70132984"/>
<keyword evidence="7" id="KW-1185">Reference proteome</keyword>
<feature type="signal peptide" evidence="5">
    <location>
        <begin position="1"/>
        <end position="19"/>
    </location>
</feature>
<dbReference type="Pfam" id="PF03403">
    <property type="entry name" value="PAF-AH_p_II"/>
    <property type="match status" value="2"/>
</dbReference>
<dbReference type="EC" id="3.1.1.47" evidence="1"/>
<evidence type="ECO:0000256" key="4">
    <source>
        <dbReference type="ARBA" id="ARBA00023098"/>
    </source>
</evidence>
<proteinExistence type="predicted"/>
<dbReference type="Gene3D" id="3.40.50.1820">
    <property type="entry name" value="alpha/beta hydrolase"/>
    <property type="match status" value="1"/>
</dbReference>
<dbReference type="PANTHER" id="PTHR10272">
    <property type="entry name" value="PLATELET-ACTIVATING FACTOR ACETYLHYDROLASE"/>
    <property type="match status" value="1"/>
</dbReference>
<keyword evidence="2 6" id="KW-0378">Hydrolase</keyword>
<keyword evidence="3" id="KW-0442">Lipid degradation</keyword>
<dbReference type="PANTHER" id="PTHR10272:SF14">
    <property type="entry name" value="PAF ACETYLHYDROLASE FAMILY PROTEIN"/>
    <property type="match status" value="1"/>
</dbReference>
<feature type="chain" id="PRO_5040363788" description="1-alkyl-2-acetylglycerophosphocholine esterase" evidence="5">
    <location>
        <begin position="20"/>
        <end position="380"/>
    </location>
</feature>
<name>A0A9P8UCI1_9PEZI</name>
<dbReference type="AlphaFoldDB" id="A0A9P8UCI1"/>
<gene>
    <name evidence="6" type="ORF">BKA67DRAFT_583658</name>
</gene>
<evidence type="ECO:0000256" key="5">
    <source>
        <dbReference type="SAM" id="SignalP"/>
    </source>
</evidence>
<dbReference type="EMBL" id="JAGPXC010000010">
    <property type="protein sequence ID" value="KAH6646250.1"/>
    <property type="molecule type" value="Genomic_DNA"/>
</dbReference>
<reference evidence="6" key="1">
    <citation type="journal article" date="2021" name="Nat. Commun.">
        <title>Genetic determinants of endophytism in the Arabidopsis root mycobiome.</title>
        <authorList>
            <person name="Mesny F."/>
            <person name="Miyauchi S."/>
            <person name="Thiergart T."/>
            <person name="Pickel B."/>
            <person name="Atanasova L."/>
            <person name="Karlsson M."/>
            <person name="Huettel B."/>
            <person name="Barry K.W."/>
            <person name="Haridas S."/>
            <person name="Chen C."/>
            <person name="Bauer D."/>
            <person name="Andreopoulos W."/>
            <person name="Pangilinan J."/>
            <person name="LaButti K."/>
            <person name="Riley R."/>
            <person name="Lipzen A."/>
            <person name="Clum A."/>
            <person name="Drula E."/>
            <person name="Henrissat B."/>
            <person name="Kohler A."/>
            <person name="Grigoriev I.V."/>
            <person name="Martin F.M."/>
            <person name="Hacquard S."/>
        </authorList>
    </citation>
    <scope>NUCLEOTIDE SEQUENCE</scope>
    <source>
        <strain evidence="6">MPI-SDFR-AT-0073</strain>
    </source>
</reference>
<comment type="caution">
    <text evidence="6">The sequence shown here is derived from an EMBL/GenBank/DDBJ whole genome shotgun (WGS) entry which is preliminary data.</text>
</comment>
<dbReference type="InterPro" id="IPR029058">
    <property type="entry name" value="AB_hydrolase_fold"/>
</dbReference>
<protein>
    <recommendedName>
        <fullName evidence="1">1-alkyl-2-acetylglycerophosphocholine esterase</fullName>
        <ecNumber evidence="1">3.1.1.47</ecNumber>
    </recommendedName>
</protein>
<evidence type="ECO:0000256" key="2">
    <source>
        <dbReference type="ARBA" id="ARBA00022801"/>
    </source>
</evidence>
<evidence type="ECO:0000313" key="7">
    <source>
        <dbReference type="Proteomes" id="UP000758603"/>
    </source>
</evidence>
<evidence type="ECO:0000313" key="6">
    <source>
        <dbReference type="EMBL" id="KAH6646250.1"/>
    </source>
</evidence>
<keyword evidence="5" id="KW-0732">Signal</keyword>
<accession>A0A9P8UCI1</accession>
<dbReference type="RefSeq" id="XP_045952764.1">
    <property type="nucleotide sequence ID" value="XM_046104093.1"/>
</dbReference>
<evidence type="ECO:0000256" key="3">
    <source>
        <dbReference type="ARBA" id="ARBA00022963"/>
    </source>
</evidence>
<dbReference type="Proteomes" id="UP000758603">
    <property type="component" value="Unassembled WGS sequence"/>
</dbReference>
<keyword evidence="4" id="KW-0443">Lipid metabolism</keyword>
<dbReference type="OrthoDB" id="2363873at2759"/>
<organism evidence="6 7">
    <name type="scientific">Truncatella angustata</name>
    <dbReference type="NCBI Taxonomy" id="152316"/>
    <lineage>
        <taxon>Eukaryota</taxon>
        <taxon>Fungi</taxon>
        <taxon>Dikarya</taxon>
        <taxon>Ascomycota</taxon>
        <taxon>Pezizomycotina</taxon>
        <taxon>Sordariomycetes</taxon>
        <taxon>Xylariomycetidae</taxon>
        <taxon>Amphisphaeriales</taxon>
        <taxon>Sporocadaceae</taxon>
        <taxon>Truncatella</taxon>
    </lineage>
</organism>
<dbReference type="GO" id="GO:0003847">
    <property type="term" value="F:1-alkyl-2-acetylglycerophosphocholine esterase activity"/>
    <property type="evidence" value="ECO:0007669"/>
    <property type="project" value="UniProtKB-EC"/>
</dbReference>
<dbReference type="SUPFAM" id="SSF53474">
    <property type="entry name" value="alpha/beta-Hydrolases"/>
    <property type="match status" value="1"/>
</dbReference>
<dbReference type="GO" id="GO:0016042">
    <property type="term" value="P:lipid catabolic process"/>
    <property type="evidence" value="ECO:0007669"/>
    <property type="project" value="UniProtKB-KW"/>
</dbReference>
<evidence type="ECO:0000256" key="1">
    <source>
        <dbReference type="ARBA" id="ARBA00013201"/>
    </source>
</evidence>